<accession>A0A7W9T0M5</accession>
<evidence type="ECO:0000313" key="1">
    <source>
        <dbReference type="EMBL" id="MBB6058888.1"/>
    </source>
</evidence>
<keyword evidence="2" id="KW-1185">Reference proteome</keyword>
<sequence>MSVTHQEAIAKCVTAILALDEEIVTEFRRGNPFDKLIRSFDEFTADGKPLYRNKRGSNHYKMSVAAKTSGLTADKLYGEHRIPVSVIIRRLLDSDRSYESIYKILKEGEVVLITEGEAKLLDRRVSNGGSGLRNRMPESGLCRLDEAGIMIDSSTLTNQL</sequence>
<dbReference type="AlphaFoldDB" id="A0A7W9T0M5"/>
<evidence type="ECO:0000313" key="2">
    <source>
        <dbReference type="Proteomes" id="UP000532746"/>
    </source>
</evidence>
<reference evidence="1 2" key="1">
    <citation type="submission" date="2020-08" db="EMBL/GenBank/DDBJ databases">
        <title>Genomic Encyclopedia of Type Strains, Phase IV (KMG-IV): sequencing the most valuable type-strain genomes for metagenomic binning, comparative biology and taxonomic classification.</title>
        <authorList>
            <person name="Goeker M."/>
        </authorList>
    </citation>
    <scope>NUCLEOTIDE SEQUENCE [LARGE SCALE GENOMIC DNA]</scope>
    <source>
        <strain evidence="1 2">DSM 26718</strain>
    </source>
</reference>
<dbReference type="Proteomes" id="UP000532746">
    <property type="component" value="Unassembled WGS sequence"/>
</dbReference>
<comment type="caution">
    <text evidence="1">The sequence shown here is derived from an EMBL/GenBank/DDBJ whole genome shotgun (WGS) entry which is preliminary data.</text>
</comment>
<dbReference type="EMBL" id="JACHGG010000002">
    <property type="protein sequence ID" value="MBB6058888.1"/>
    <property type="molecule type" value="Genomic_DNA"/>
</dbReference>
<protein>
    <submittedName>
        <fullName evidence="1">Uncharacterized protein</fullName>
    </submittedName>
</protein>
<name>A0A7W9T0M5_9BACT</name>
<organism evidence="1 2">
    <name type="scientific">Hymenobacter luteus</name>
    <dbReference type="NCBI Taxonomy" id="1411122"/>
    <lineage>
        <taxon>Bacteria</taxon>
        <taxon>Pseudomonadati</taxon>
        <taxon>Bacteroidota</taxon>
        <taxon>Cytophagia</taxon>
        <taxon>Cytophagales</taxon>
        <taxon>Hymenobacteraceae</taxon>
        <taxon>Hymenobacter</taxon>
    </lineage>
</organism>
<dbReference type="RefSeq" id="WP_183402952.1">
    <property type="nucleotide sequence ID" value="NZ_JACHGG010000002.1"/>
</dbReference>
<proteinExistence type="predicted"/>
<gene>
    <name evidence="1" type="ORF">HNQ93_001734</name>
</gene>